<dbReference type="EMBL" id="CP024899">
    <property type="protein sequence ID" value="ATX67423.1"/>
    <property type="molecule type" value="Genomic_DNA"/>
</dbReference>
<dbReference type="PANTHER" id="PTHR34703">
    <property type="entry name" value="ANTIPORTER SUBUNIT MNHG2-RELATED"/>
    <property type="match status" value="1"/>
</dbReference>
<dbReference type="InterPro" id="IPR005133">
    <property type="entry name" value="PhaG_MnhG_YufB"/>
</dbReference>
<reference evidence="2 3" key="1">
    <citation type="submission" date="2017-11" db="EMBL/GenBank/DDBJ databases">
        <title>Revised Sequence and Annotation of the Rhodobaca barguzinensis strain alga05 Genome.</title>
        <authorList>
            <person name="Kopejtka K."/>
            <person name="Tomasch J.M."/>
            <person name="Bunk B."/>
            <person name="Koblizek M."/>
        </authorList>
    </citation>
    <scope>NUCLEOTIDE SEQUENCE [LARGE SCALE GENOMIC DNA]</scope>
    <source>
        <strain evidence="3">alga05</strain>
    </source>
</reference>
<dbReference type="AlphaFoldDB" id="A0A2K8KHG8"/>
<dbReference type="KEGG" id="rbg:BG454_17735"/>
<protein>
    <recommendedName>
        <fullName evidence="4">Na+/H+ antiporter subunit G</fullName>
    </recommendedName>
</protein>
<keyword evidence="1" id="KW-0472">Membrane</keyword>
<evidence type="ECO:0000313" key="3">
    <source>
        <dbReference type="Proteomes" id="UP000228948"/>
    </source>
</evidence>
<feature type="transmembrane region" description="Helical" evidence="1">
    <location>
        <begin position="38"/>
        <end position="57"/>
    </location>
</feature>
<feature type="transmembrane region" description="Helical" evidence="1">
    <location>
        <begin position="6"/>
        <end position="26"/>
    </location>
</feature>
<dbReference type="OrthoDB" id="4427992at2"/>
<dbReference type="STRING" id="441209.GCA_001870665_03473"/>
<accession>A0A2K8KHG8</accession>
<keyword evidence="1" id="KW-0812">Transmembrane</keyword>
<evidence type="ECO:0000256" key="1">
    <source>
        <dbReference type="SAM" id="Phobius"/>
    </source>
</evidence>
<dbReference type="GO" id="GO:0015385">
    <property type="term" value="F:sodium:proton antiporter activity"/>
    <property type="evidence" value="ECO:0007669"/>
    <property type="project" value="TreeGrafter"/>
</dbReference>
<gene>
    <name evidence="2" type="ORF">BG454_17735</name>
</gene>
<dbReference type="PANTHER" id="PTHR34703:SF1">
    <property type="entry name" value="ANTIPORTER SUBUNIT MNHG2-RELATED"/>
    <property type="match status" value="1"/>
</dbReference>
<evidence type="ECO:0008006" key="4">
    <source>
        <dbReference type="Google" id="ProtNLM"/>
    </source>
</evidence>
<organism evidence="2 3">
    <name type="scientific">Roseinatronobacter bogoriensis subsp. barguzinensis</name>
    <dbReference type="NCBI Taxonomy" id="441209"/>
    <lineage>
        <taxon>Bacteria</taxon>
        <taxon>Pseudomonadati</taxon>
        <taxon>Pseudomonadota</taxon>
        <taxon>Alphaproteobacteria</taxon>
        <taxon>Rhodobacterales</taxon>
        <taxon>Paracoccaceae</taxon>
        <taxon>Roseinatronobacter</taxon>
    </lineage>
</organism>
<keyword evidence="1" id="KW-1133">Transmembrane helix</keyword>
<dbReference type="Proteomes" id="UP000228948">
    <property type="component" value="Chromosome"/>
</dbReference>
<dbReference type="Pfam" id="PF03334">
    <property type="entry name" value="PhaG_MnhG_YufB"/>
    <property type="match status" value="1"/>
</dbReference>
<evidence type="ECO:0000313" key="2">
    <source>
        <dbReference type="EMBL" id="ATX67423.1"/>
    </source>
</evidence>
<proteinExistence type="predicted"/>
<name>A0A2K8KHG8_9RHOB</name>
<sequence length="98" mass="10288">MMQDVVAAVLITTGTVFFIAGTVGLLRFPDIFCRLHALTKADGLGLALIALGVAFLAATPGAVFRIVLIWFFVAAASATCGHLVARYARRSGAGVRHD</sequence>
<keyword evidence="3" id="KW-1185">Reference proteome</keyword>
<feature type="transmembrane region" description="Helical" evidence="1">
    <location>
        <begin position="63"/>
        <end position="85"/>
    </location>
</feature>